<evidence type="ECO:0000313" key="4">
    <source>
        <dbReference type="Proteomes" id="UP000199220"/>
    </source>
</evidence>
<dbReference type="RefSeq" id="WP_089773546.1">
    <property type="nucleotide sequence ID" value="NZ_FNTX01000002.1"/>
</dbReference>
<name>A0A1H5L798_9MICO</name>
<dbReference type="Proteomes" id="UP000199220">
    <property type="component" value="Unassembled WGS sequence"/>
</dbReference>
<dbReference type="InterPro" id="IPR006121">
    <property type="entry name" value="HMA_dom"/>
</dbReference>
<organism evidence="3 4">
    <name type="scientific">Ruania alba</name>
    <dbReference type="NCBI Taxonomy" id="648782"/>
    <lineage>
        <taxon>Bacteria</taxon>
        <taxon>Bacillati</taxon>
        <taxon>Actinomycetota</taxon>
        <taxon>Actinomycetes</taxon>
        <taxon>Micrococcales</taxon>
        <taxon>Ruaniaceae</taxon>
        <taxon>Ruania</taxon>
    </lineage>
</organism>
<dbReference type="EMBL" id="FNTX01000002">
    <property type="protein sequence ID" value="SEE72068.1"/>
    <property type="molecule type" value="Genomic_DNA"/>
</dbReference>
<keyword evidence="1" id="KW-0479">Metal-binding</keyword>
<dbReference type="InterPro" id="IPR036163">
    <property type="entry name" value="HMA_dom_sf"/>
</dbReference>
<evidence type="ECO:0000259" key="2">
    <source>
        <dbReference type="PROSITE" id="PS50846"/>
    </source>
</evidence>
<sequence length="75" mass="7882">MDTLTTTIEVTGMTCGHCVAQVTEQVRAVEGVKDVSVELHEGEASPVTVISDAPVNEQSLRDAVDAAGYQVTAIH</sequence>
<dbReference type="OrthoDB" id="9813965at2"/>
<keyword evidence="4" id="KW-1185">Reference proteome</keyword>
<dbReference type="SUPFAM" id="SSF55008">
    <property type="entry name" value="HMA, heavy metal-associated domain"/>
    <property type="match status" value="1"/>
</dbReference>
<dbReference type="STRING" id="648782.SAMN04488554_2617"/>
<dbReference type="Pfam" id="PF00403">
    <property type="entry name" value="HMA"/>
    <property type="match status" value="1"/>
</dbReference>
<dbReference type="Gene3D" id="3.30.70.100">
    <property type="match status" value="1"/>
</dbReference>
<evidence type="ECO:0000256" key="1">
    <source>
        <dbReference type="ARBA" id="ARBA00022723"/>
    </source>
</evidence>
<dbReference type="PROSITE" id="PS50846">
    <property type="entry name" value="HMA_2"/>
    <property type="match status" value="1"/>
</dbReference>
<dbReference type="PROSITE" id="PS01047">
    <property type="entry name" value="HMA_1"/>
    <property type="match status" value="1"/>
</dbReference>
<dbReference type="GO" id="GO:0046872">
    <property type="term" value="F:metal ion binding"/>
    <property type="evidence" value="ECO:0007669"/>
    <property type="project" value="UniProtKB-KW"/>
</dbReference>
<gene>
    <name evidence="3" type="ORF">SAMN04488554_2617</name>
</gene>
<reference evidence="4" key="1">
    <citation type="submission" date="2016-10" db="EMBL/GenBank/DDBJ databases">
        <authorList>
            <person name="Varghese N."/>
            <person name="Submissions S."/>
        </authorList>
    </citation>
    <scope>NUCLEOTIDE SEQUENCE [LARGE SCALE GENOMIC DNA]</scope>
    <source>
        <strain evidence="4">DSM 21368</strain>
    </source>
</reference>
<protein>
    <submittedName>
        <fullName evidence="3">Copper chaperone CopZ</fullName>
    </submittedName>
</protein>
<evidence type="ECO:0000313" key="3">
    <source>
        <dbReference type="EMBL" id="SEE72068.1"/>
    </source>
</evidence>
<feature type="domain" description="HMA" evidence="2">
    <location>
        <begin position="4"/>
        <end position="72"/>
    </location>
</feature>
<dbReference type="AlphaFoldDB" id="A0A1H5L798"/>
<accession>A0A1H5L798</accession>
<dbReference type="InterPro" id="IPR017969">
    <property type="entry name" value="Heavy-metal-associated_CS"/>
</dbReference>
<dbReference type="FunFam" id="3.30.70.100:FF:000001">
    <property type="entry name" value="ATPase copper transporting beta"/>
    <property type="match status" value="1"/>
</dbReference>
<dbReference type="CDD" id="cd00371">
    <property type="entry name" value="HMA"/>
    <property type="match status" value="1"/>
</dbReference>
<proteinExistence type="predicted"/>